<dbReference type="Proteomes" id="UP001241377">
    <property type="component" value="Unassembled WGS sequence"/>
</dbReference>
<proteinExistence type="predicted"/>
<evidence type="ECO:0000313" key="1">
    <source>
        <dbReference type="EMBL" id="KAJ9099559.1"/>
    </source>
</evidence>
<evidence type="ECO:0000313" key="2">
    <source>
        <dbReference type="Proteomes" id="UP001241377"/>
    </source>
</evidence>
<keyword evidence="2" id="KW-1185">Reference proteome</keyword>
<organism evidence="1 2">
    <name type="scientific">Naganishia cerealis</name>
    <dbReference type="NCBI Taxonomy" id="610337"/>
    <lineage>
        <taxon>Eukaryota</taxon>
        <taxon>Fungi</taxon>
        <taxon>Dikarya</taxon>
        <taxon>Basidiomycota</taxon>
        <taxon>Agaricomycotina</taxon>
        <taxon>Tremellomycetes</taxon>
        <taxon>Filobasidiales</taxon>
        <taxon>Filobasidiaceae</taxon>
        <taxon>Naganishia</taxon>
    </lineage>
</organism>
<comment type="caution">
    <text evidence="1">The sequence shown here is derived from an EMBL/GenBank/DDBJ whole genome shotgun (WGS) entry which is preliminary data.</text>
</comment>
<sequence>MRSAHRWNIFREKSIPTVQFAMVDYSVYLVTDSSMIPESSTFLKQVENAIDNGATMVQLREKTMATRDFIDRALAIKRMTEKKGIPLIINDRVDVALAVDADGVHVGQDDMEAVTVRRLIGPNKILGVTCSYPHEVEKVCEDGIADYVGLGTVYKTATKKDVKTPEGTGPIGIRKMLHVLEKHKANIKAVAIGGINHLNAAKVLFQCRIPGRALDGLAVVSCIMADPDASAATQSLAKIVREKEFGKDKKNSGREEGKETEVIRAVRASNPLVHHITNNVVKTFCANVTLAVGASPIMSEFAEEYDELAQNIEKLALVINLGTPNSSTMDIFKHALQVYNKHGKPVVFDPVAAGASAARFECCRQILNAGQVSVIKGNVGEIMSLYKLTHGYTQDEDASQLMKGVDSVVDLSAEKIIEGGRAVAIDFQCVVVITGATNYVIDEHNHVSVEGGSKVMGRVTGSGCAIGSVIGAFVAANCGLVYEAAVQAVRIYNECGREAAARLNHSSGSFVPALVDALYSYSELRSLTRFPDKREARLVLQEVAKAVAPLMNEFGFKVGTLCEMYPKNRNLLGLNVNRGQKILLRLRYASNLLLFLPFGDVIGTMLHELTHNLYGAHDVQFYNYLDKLKLRFDQLQLRGTVATDYVCEEQVLGSVRGSATATVRSKRIAAISKPVFKAESRRLGGTTKSPAASLRQLALEAAERRLKDSKWCGKSADVDPEEEVEIIDLTSEDEDKPEDDNKPESETLAQKKKPSAAQLNYIVID</sequence>
<dbReference type="EMBL" id="JASBWR010000069">
    <property type="protein sequence ID" value="KAJ9099559.1"/>
    <property type="molecule type" value="Genomic_DNA"/>
</dbReference>
<protein>
    <submittedName>
        <fullName evidence="1">Uncharacterized protein</fullName>
    </submittedName>
</protein>
<reference evidence="1" key="1">
    <citation type="submission" date="2023-04" db="EMBL/GenBank/DDBJ databases">
        <title>Draft Genome sequencing of Naganishia species isolated from polar environments using Oxford Nanopore Technology.</title>
        <authorList>
            <person name="Leo P."/>
            <person name="Venkateswaran K."/>
        </authorList>
    </citation>
    <scope>NUCLEOTIDE SEQUENCE</scope>
    <source>
        <strain evidence="1">MNA-CCFEE 5261</strain>
    </source>
</reference>
<gene>
    <name evidence="1" type="ORF">QFC19_005984</name>
</gene>
<name>A0ACC2VK81_9TREE</name>
<accession>A0ACC2VK81</accession>